<sequence length="161" mass="17286">MDAAAGGLADDAELAALRDALAALGATAPLLVCGKRSIAPTGGADDGDASALTAFLTEEEKGPRARGPRGWRAGVEGIEVPAYDRHGRRFNMRLTRTESSSGYRLCGAGWLYFLRQNQLAEAMAAAKEMGRELEVDLWAFRSTELLPERHAEGDHHHPMGL</sequence>
<dbReference type="Proteomes" id="UP000243499">
    <property type="component" value="Chromosome 3"/>
</dbReference>
<evidence type="ECO:0000256" key="5">
    <source>
        <dbReference type="ARBA" id="ARBA00023242"/>
    </source>
</evidence>
<reference evidence="6" key="1">
    <citation type="submission" date="2018-04" db="EMBL/GenBank/DDBJ databases">
        <title>WGS assembly of Panicum hallii.</title>
        <authorList>
            <person name="Lovell J."/>
            <person name="Jenkins J."/>
            <person name="Lowry D."/>
            <person name="Mamidi S."/>
            <person name="Sreedasyam A."/>
            <person name="Weng X."/>
            <person name="Barry K."/>
            <person name="Bonette J."/>
            <person name="Campitelli B."/>
            <person name="Daum C."/>
            <person name="Gordon S."/>
            <person name="Gould B."/>
            <person name="Lipzen A."/>
            <person name="Macqueen A."/>
            <person name="Palacio-Mejia J."/>
            <person name="Plott C."/>
            <person name="Shakirov E."/>
            <person name="Shu S."/>
            <person name="Yoshinaga Y."/>
            <person name="Zane M."/>
            <person name="Rokhsar D."/>
            <person name="Grimwood J."/>
            <person name="Schmutz J."/>
            <person name="Juenger T."/>
        </authorList>
    </citation>
    <scope>NUCLEOTIDE SEQUENCE [LARGE SCALE GENOMIC DNA]</scope>
    <source>
        <strain evidence="6">FIL2</strain>
    </source>
</reference>
<dbReference type="AlphaFoldDB" id="A0A2S3HCG4"/>
<proteinExistence type="predicted"/>
<dbReference type="InterPro" id="IPR015300">
    <property type="entry name" value="DNA-bd_pseudobarrel_sf"/>
</dbReference>
<protein>
    <submittedName>
        <fullName evidence="6">Uncharacterized protein</fullName>
    </submittedName>
</protein>
<dbReference type="EMBL" id="CM008048">
    <property type="protein sequence ID" value="PAN19756.1"/>
    <property type="molecule type" value="Genomic_DNA"/>
</dbReference>
<name>A0A2S3HCG4_9POAL</name>
<keyword evidence="3" id="KW-0238">DNA-binding</keyword>
<evidence type="ECO:0000256" key="3">
    <source>
        <dbReference type="ARBA" id="ARBA00023125"/>
    </source>
</evidence>
<dbReference type="GO" id="GO:0005634">
    <property type="term" value="C:nucleus"/>
    <property type="evidence" value="ECO:0007669"/>
    <property type="project" value="UniProtKB-SubCell"/>
</dbReference>
<dbReference type="PANTHER" id="PTHR34397">
    <property type="entry name" value="OS05G0237600 PROTEIN"/>
    <property type="match status" value="1"/>
</dbReference>
<dbReference type="Gene3D" id="2.40.330.10">
    <property type="entry name" value="DNA-binding pseudobarrel domain"/>
    <property type="match status" value="1"/>
</dbReference>
<evidence type="ECO:0000256" key="2">
    <source>
        <dbReference type="ARBA" id="ARBA00023015"/>
    </source>
</evidence>
<keyword evidence="5" id="KW-0539">Nucleus</keyword>
<evidence type="ECO:0000256" key="4">
    <source>
        <dbReference type="ARBA" id="ARBA00023163"/>
    </source>
</evidence>
<gene>
    <name evidence="6" type="ORF">PAHAL_3G296800</name>
</gene>
<organism evidence="6">
    <name type="scientific">Panicum hallii</name>
    <dbReference type="NCBI Taxonomy" id="206008"/>
    <lineage>
        <taxon>Eukaryota</taxon>
        <taxon>Viridiplantae</taxon>
        <taxon>Streptophyta</taxon>
        <taxon>Embryophyta</taxon>
        <taxon>Tracheophyta</taxon>
        <taxon>Spermatophyta</taxon>
        <taxon>Magnoliopsida</taxon>
        <taxon>Liliopsida</taxon>
        <taxon>Poales</taxon>
        <taxon>Poaceae</taxon>
        <taxon>PACMAD clade</taxon>
        <taxon>Panicoideae</taxon>
        <taxon>Panicodae</taxon>
        <taxon>Paniceae</taxon>
        <taxon>Panicinae</taxon>
        <taxon>Panicum</taxon>
        <taxon>Panicum sect. Panicum</taxon>
    </lineage>
</organism>
<keyword evidence="2" id="KW-0805">Transcription regulation</keyword>
<dbReference type="Gramene" id="PAN19756">
    <property type="protein sequence ID" value="PAN19756"/>
    <property type="gene ID" value="PAHAL_3G296800"/>
</dbReference>
<dbReference type="SUPFAM" id="SSF101936">
    <property type="entry name" value="DNA-binding pseudobarrel domain"/>
    <property type="match status" value="1"/>
</dbReference>
<dbReference type="PANTHER" id="PTHR34397:SF22">
    <property type="entry name" value="OS05G0237600 PROTEIN"/>
    <property type="match status" value="1"/>
</dbReference>
<evidence type="ECO:0000256" key="1">
    <source>
        <dbReference type="ARBA" id="ARBA00004123"/>
    </source>
</evidence>
<keyword evidence="4" id="KW-0804">Transcription</keyword>
<comment type="subcellular location">
    <subcellularLocation>
        <location evidence="1">Nucleus</location>
    </subcellularLocation>
</comment>
<dbReference type="GO" id="GO:0003677">
    <property type="term" value="F:DNA binding"/>
    <property type="evidence" value="ECO:0007669"/>
    <property type="project" value="UniProtKB-KW"/>
</dbReference>
<evidence type="ECO:0000313" key="6">
    <source>
        <dbReference type="EMBL" id="PAN19756.1"/>
    </source>
</evidence>
<accession>A0A2S3HCG4</accession>